<feature type="domain" description="Glycoside hydrolase family 29 N-terminal" evidence="10">
    <location>
        <begin position="31"/>
        <end position="363"/>
    </location>
</feature>
<evidence type="ECO:0000313" key="12">
    <source>
        <dbReference type="EMBL" id="KAK3585973.1"/>
    </source>
</evidence>
<evidence type="ECO:0000256" key="1">
    <source>
        <dbReference type="ARBA" id="ARBA00004071"/>
    </source>
</evidence>
<keyword evidence="9" id="KW-0812">Transmembrane</keyword>
<evidence type="ECO:0000259" key="10">
    <source>
        <dbReference type="Pfam" id="PF01120"/>
    </source>
</evidence>
<evidence type="ECO:0000256" key="4">
    <source>
        <dbReference type="ARBA" id="ARBA00022729"/>
    </source>
</evidence>
<gene>
    <name evidence="12" type="ORF">CHS0354_038519</name>
</gene>
<evidence type="ECO:0000256" key="9">
    <source>
        <dbReference type="SAM" id="Phobius"/>
    </source>
</evidence>
<keyword evidence="13" id="KW-1185">Reference proteome</keyword>
<name>A0AAE0VPN5_9BIVA</name>
<organism evidence="12 13">
    <name type="scientific">Potamilus streckersoni</name>
    <dbReference type="NCBI Taxonomy" id="2493646"/>
    <lineage>
        <taxon>Eukaryota</taxon>
        <taxon>Metazoa</taxon>
        <taxon>Spiralia</taxon>
        <taxon>Lophotrochozoa</taxon>
        <taxon>Mollusca</taxon>
        <taxon>Bivalvia</taxon>
        <taxon>Autobranchia</taxon>
        <taxon>Heteroconchia</taxon>
        <taxon>Palaeoheterodonta</taxon>
        <taxon>Unionida</taxon>
        <taxon>Unionoidea</taxon>
        <taxon>Unionidae</taxon>
        <taxon>Ambleminae</taxon>
        <taxon>Lampsilini</taxon>
        <taxon>Potamilus</taxon>
    </lineage>
</organism>
<dbReference type="Gene3D" id="3.20.20.80">
    <property type="entry name" value="Glycosidases"/>
    <property type="match status" value="1"/>
</dbReference>
<dbReference type="PANTHER" id="PTHR10030">
    <property type="entry name" value="ALPHA-L-FUCOSIDASE"/>
    <property type="match status" value="1"/>
</dbReference>
<dbReference type="Gene3D" id="2.60.40.1180">
    <property type="entry name" value="Golgi alpha-mannosidase II"/>
    <property type="match status" value="1"/>
</dbReference>
<keyword evidence="9" id="KW-1133">Transmembrane helix</keyword>
<reference evidence="12" key="2">
    <citation type="journal article" date="2021" name="Genome Biol. Evol.">
        <title>Developing a high-quality reference genome for a parasitic bivalve with doubly uniparental inheritance (Bivalvia: Unionida).</title>
        <authorList>
            <person name="Smith C.H."/>
        </authorList>
    </citation>
    <scope>NUCLEOTIDE SEQUENCE</scope>
    <source>
        <strain evidence="12">CHS0354</strain>
        <tissue evidence="12">Mantle</tissue>
    </source>
</reference>
<dbReference type="FunFam" id="3.20.20.80:FF:000027">
    <property type="entry name" value="Alpha-L-fucosidase"/>
    <property type="match status" value="1"/>
</dbReference>
<evidence type="ECO:0000313" key="13">
    <source>
        <dbReference type="Proteomes" id="UP001195483"/>
    </source>
</evidence>
<evidence type="ECO:0000256" key="2">
    <source>
        <dbReference type="ARBA" id="ARBA00007951"/>
    </source>
</evidence>
<proteinExistence type="inferred from homology"/>
<dbReference type="InterPro" id="IPR031919">
    <property type="entry name" value="Fucosidase_C"/>
</dbReference>
<dbReference type="InterPro" id="IPR057739">
    <property type="entry name" value="Glyco_hydro_29_N"/>
</dbReference>
<dbReference type="InterPro" id="IPR013780">
    <property type="entry name" value="Glyco_hydro_b"/>
</dbReference>
<evidence type="ECO:0000256" key="7">
    <source>
        <dbReference type="ARBA" id="ARBA00023295"/>
    </source>
</evidence>
<dbReference type="GO" id="GO:0005764">
    <property type="term" value="C:lysosome"/>
    <property type="evidence" value="ECO:0007669"/>
    <property type="project" value="TreeGrafter"/>
</dbReference>
<dbReference type="EMBL" id="JAEAOA010002240">
    <property type="protein sequence ID" value="KAK3585973.1"/>
    <property type="molecule type" value="Genomic_DNA"/>
</dbReference>
<keyword evidence="9" id="KW-0472">Membrane</keyword>
<evidence type="ECO:0000256" key="8">
    <source>
        <dbReference type="PIRNR" id="PIRNR001092"/>
    </source>
</evidence>
<feature type="domain" description="Alpha-L-fucosidase C-terminal" evidence="11">
    <location>
        <begin position="374"/>
        <end position="464"/>
    </location>
</feature>
<dbReference type="InterPro" id="IPR017853">
    <property type="entry name" value="GH"/>
</dbReference>
<dbReference type="InterPro" id="IPR016286">
    <property type="entry name" value="FUC_metazoa-typ"/>
</dbReference>
<evidence type="ECO:0000259" key="11">
    <source>
        <dbReference type="Pfam" id="PF16757"/>
    </source>
</evidence>
<dbReference type="GO" id="GO:0004560">
    <property type="term" value="F:alpha-L-fucosidase activity"/>
    <property type="evidence" value="ECO:0007669"/>
    <property type="project" value="UniProtKB-EC"/>
</dbReference>
<feature type="transmembrane region" description="Helical" evidence="9">
    <location>
        <begin position="12"/>
        <end position="32"/>
    </location>
</feature>
<dbReference type="PANTHER" id="PTHR10030:SF37">
    <property type="entry name" value="ALPHA-L-FUCOSIDASE-RELATED"/>
    <property type="match status" value="1"/>
</dbReference>
<dbReference type="AlphaFoldDB" id="A0AAE0VPN5"/>
<keyword evidence="5 8" id="KW-0378">Hydrolase</keyword>
<sequence>MAAHKDQSRKLTVLICIIVLYFQFPVASLVHYEPTWDSLDSRPLPSWYDEAKIGIFIHWGVFSVPSFASEWFWWYWKGQPLQKVVEYMKNNYPPDFTYADFAPKFTAEFYNPDQWVDLFNASGARYIVLITKHHEGFTNWPSNHSFNWNAMDVGPKMDLVGMLANSIRKRTNIKLGLYHSLFEWFNPLFLQDQANKFATNYFVTSKTMPELYELVNTYKPDIIWSDGGDGALDTYWNSKEFLAWLYNDSPVKDTVVTNDRWGTNCGCKHGGYLTCKDRYNPGKLQQRKWENAMTLDRSSWGYRREATLNDFLTIEELITLIVETVSCGGNILINVGPTKDGRITPIYEERLRQMGQWLKVNGEAIYKTKPWTSQNDTVAPNVWYTSKKSETGTRVYAFVLKWPETDILYLGSPSPSSLTRVTLLGYPSPIPWRIPASQPSGIELLIPVISVNAIPCQWAWVFTMENLAN</sequence>
<dbReference type="GO" id="GO:0006004">
    <property type="term" value="P:fucose metabolic process"/>
    <property type="evidence" value="ECO:0007669"/>
    <property type="project" value="InterPro"/>
</dbReference>
<reference evidence="12" key="3">
    <citation type="submission" date="2023-05" db="EMBL/GenBank/DDBJ databases">
        <authorList>
            <person name="Smith C.H."/>
        </authorList>
    </citation>
    <scope>NUCLEOTIDE SEQUENCE</scope>
    <source>
        <strain evidence="12">CHS0354</strain>
        <tissue evidence="12">Mantle</tissue>
    </source>
</reference>
<keyword evidence="4" id="KW-0732">Signal</keyword>
<dbReference type="GO" id="GO:0016139">
    <property type="term" value="P:glycoside catabolic process"/>
    <property type="evidence" value="ECO:0007669"/>
    <property type="project" value="TreeGrafter"/>
</dbReference>
<dbReference type="InterPro" id="IPR000933">
    <property type="entry name" value="Glyco_hydro_29"/>
</dbReference>
<evidence type="ECO:0000256" key="5">
    <source>
        <dbReference type="ARBA" id="ARBA00022801"/>
    </source>
</evidence>
<comment type="similarity">
    <text evidence="2 8">Belongs to the glycosyl hydrolase 29 family.</text>
</comment>
<comment type="caution">
    <text evidence="12">The sequence shown here is derived from an EMBL/GenBank/DDBJ whole genome shotgun (WGS) entry which is preliminary data.</text>
</comment>
<dbReference type="Pfam" id="PF16757">
    <property type="entry name" value="Fucosidase_C"/>
    <property type="match status" value="1"/>
</dbReference>
<dbReference type="Pfam" id="PF01120">
    <property type="entry name" value="Alpha_L_fucos"/>
    <property type="match status" value="1"/>
</dbReference>
<dbReference type="SMART" id="SM00812">
    <property type="entry name" value="Alpha_L_fucos"/>
    <property type="match status" value="1"/>
</dbReference>
<evidence type="ECO:0000256" key="6">
    <source>
        <dbReference type="ARBA" id="ARBA00023180"/>
    </source>
</evidence>
<dbReference type="Proteomes" id="UP001195483">
    <property type="component" value="Unassembled WGS sequence"/>
</dbReference>
<keyword evidence="6" id="KW-0325">Glycoprotein</keyword>
<accession>A0AAE0VPN5</accession>
<dbReference type="PIRSF" id="PIRSF001092">
    <property type="entry name" value="Alpha-L-fucosidase"/>
    <property type="match status" value="1"/>
</dbReference>
<keyword evidence="7 8" id="KW-0326">Glycosidase</keyword>
<dbReference type="SUPFAM" id="SSF51445">
    <property type="entry name" value="(Trans)glycosidases"/>
    <property type="match status" value="1"/>
</dbReference>
<reference evidence="12" key="1">
    <citation type="journal article" date="2021" name="Genome Biol. Evol.">
        <title>A High-Quality Reference Genome for a Parasitic Bivalve with Doubly Uniparental Inheritance (Bivalvia: Unionida).</title>
        <authorList>
            <person name="Smith C.H."/>
        </authorList>
    </citation>
    <scope>NUCLEOTIDE SEQUENCE</scope>
    <source>
        <strain evidence="12">CHS0354</strain>
    </source>
</reference>
<dbReference type="PRINTS" id="PR00741">
    <property type="entry name" value="GLHYDRLASE29"/>
</dbReference>
<protein>
    <recommendedName>
        <fullName evidence="3">alpha-L-fucosidase</fullName>
        <ecNumber evidence="3">3.2.1.51</ecNumber>
    </recommendedName>
</protein>
<evidence type="ECO:0000256" key="3">
    <source>
        <dbReference type="ARBA" id="ARBA00012662"/>
    </source>
</evidence>
<dbReference type="EC" id="3.2.1.51" evidence="3"/>
<comment type="function">
    <text evidence="1">Alpha-L-fucosidase is responsible for hydrolyzing the alpha-1,6-linked fucose joined to the reducing-end N-acetylglucosamine of the carbohydrate moieties of glycoproteins.</text>
</comment>